<dbReference type="EMBL" id="QWDE01000001">
    <property type="protein sequence ID" value="RFZ85599.1"/>
    <property type="molecule type" value="Genomic_DNA"/>
</dbReference>
<reference evidence="1 2" key="1">
    <citation type="submission" date="2018-08" db="EMBL/GenBank/DDBJ databases">
        <title>Mucilaginibacter terrae sp. nov., isolated from manganese diggings.</title>
        <authorList>
            <person name="Huang Y."/>
            <person name="Zhou Z."/>
        </authorList>
    </citation>
    <scope>NUCLEOTIDE SEQUENCE [LARGE SCALE GENOMIC DNA]</scope>
    <source>
        <strain evidence="1 2">ZH6</strain>
    </source>
</reference>
<gene>
    <name evidence="1" type="ORF">DYU05_08380</name>
</gene>
<protein>
    <submittedName>
        <fullName evidence="1">Uncharacterized protein</fullName>
    </submittedName>
</protein>
<organism evidence="1 2">
    <name type="scientific">Mucilaginibacter terrenus</name>
    <dbReference type="NCBI Taxonomy" id="2482727"/>
    <lineage>
        <taxon>Bacteria</taxon>
        <taxon>Pseudomonadati</taxon>
        <taxon>Bacteroidota</taxon>
        <taxon>Sphingobacteriia</taxon>
        <taxon>Sphingobacteriales</taxon>
        <taxon>Sphingobacteriaceae</taxon>
        <taxon>Mucilaginibacter</taxon>
    </lineage>
</organism>
<keyword evidence="2" id="KW-1185">Reference proteome</keyword>
<evidence type="ECO:0000313" key="1">
    <source>
        <dbReference type="EMBL" id="RFZ85599.1"/>
    </source>
</evidence>
<accession>A0A3E2NXC9</accession>
<evidence type="ECO:0000313" key="2">
    <source>
        <dbReference type="Proteomes" id="UP000260823"/>
    </source>
</evidence>
<comment type="caution">
    <text evidence="1">The sequence shown here is derived from an EMBL/GenBank/DDBJ whole genome shotgun (WGS) entry which is preliminary data.</text>
</comment>
<proteinExistence type="predicted"/>
<sequence length="86" mass="10128">MYFILQYDKQQRNKMKKILTQTQDVQPLFMAKAINNKIKKIKPELNAADRTDIAKQLDELVENYDRGRISLPDYCHKLNDLLSMVA</sequence>
<name>A0A3E2NXC9_9SPHI</name>
<dbReference type="AlphaFoldDB" id="A0A3E2NXC9"/>
<dbReference type="Proteomes" id="UP000260823">
    <property type="component" value="Unassembled WGS sequence"/>
</dbReference>